<dbReference type="RefSeq" id="WP_323357335.1">
    <property type="nucleotide sequence ID" value="NZ_JAYGHY010000046.1"/>
</dbReference>
<comment type="caution">
    <text evidence="2">The sequence shown here is derived from an EMBL/GenBank/DDBJ whole genome shotgun (WGS) entry which is preliminary data.</text>
</comment>
<proteinExistence type="predicted"/>
<sequence>MYESASAAFQNDETLLLIRSPLLARHFEAEVDRLWRGAELGVSGRLARRMEQRRRSCGSGTQRAEAAAPAATTTIR</sequence>
<evidence type="ECO:0000313" key="3">
    <source>
        <dbReference type="Proteomes" id="UP001302329"/>
    </source>
</evidence>
<evidence type="ECO:0000313" key="2">
    <source>
        <dbReference type="EMBL" id="MEA5443335.1"/>
    </source>
</evidence>
<feature type="region of interest" description="Disordered" evidence="1">
    <location>
        <begin position="53"/>
        <end position="76"/>
    </location>
</feature>
<dbReference type="EMBL" id="JAYGHY010000046">
    <property type="protein sequence ID" value="MEA5443335.1"/>
    <property type="molecule type" value="Genomic_DNA"/>
</dbReference>
<protein>
    <submittedName>
        <fullName evidence="2">Uncharacterized protein</fullName>
    </submittedName>
</protein>
<reference evidence="2 3" key="1">
    <citation type="submission" date="2023-12" db="EMBL/GenBank/DDBJ databases">
        <title>Baltic Sea Cyanobacteria.</title>
        <authorList>
            <person name="Delbaje E."/>
            <person name="Fewer D.P."/>
            <person name="Shishido T.K."/>
        </authorList>
    </citation>
    <scope>NUCLEOTIDE SEQUENCE [LARGE SCALE GENOMIC DNA]</scope>
    <source>
        <strain evidence="2 3">UHCC 0281</strain>
    </source>
</reference>
<keyword evidence="3" id="KW-1185">Reference proteome</keyword>
<gene>
    <name evidence="2" type="ORF">VB739_12290</name>
</gene>
<dbReference type="Proteomes" id="UP001302329">
    <property type="component" value="Unassembled WGS sequence"/>
</dbReference>
<accession>A0ABU5SXT6</accession>
<organism evidence="2 3">
    <name type="scientific">Cyanobium gracile UHCC 0281</name>
    <dbReference type="NCBI Taxonomy" id="3110309"/>
    <lineage>
        <taxon>Bacteria</taxon>
        <taxon>Bacillati</taxon>
        <taxon>Cyanobacteriota</taxon>
        <taxon>Cyanophyceae</taxon>
        <taxon>Synechococcales</taxon>
        <taxon>Prochlorococcaceae</taxon>
        <taxon>Cyanobium</taxon>
    </lineage>
</organism>
<evidence type="ECO:0000256" key="1">
    <source>
        <dbReference type="SAM" id="MobiDB-lite"/>
    </source>
</evidence>
<name>A0ABU5SXT6_9CYAN</name>
<feature type="compositionally biased region" description="Low complexity" evidence="1">
    <location>
        <begin position="64"/>
        <end position="76"/>
    </location>
</feature>